<dbReference type="Proteomes" id="UP001056120">
    <property type="component" value="Linkage Group LG14"/>
</dbReference>
<sequence length="325" mass="37623">MIDQGLILGHIVSENGLEVDKAKIDVIKSLPYPRSVREVRSFLGHAGFYKRFIKDFSKISRPLCELLHKDVEFVFSKECKQAFDTLKEMLVTSQVIQPPDWNLPFHIMCDASNHAVGAVLGQRKDKVSCMIYYASKFLDPAQRNYSTTEKELLAIVFALNKFRQYLHGTKVIVFSNHAALKYLMTKKDAKPRLIRWVLLLQEFDLEIRDKSGKHNLVADHLSRFINNDEPMPLNDMFLDENLFAAQVTTPWYADIVNYLITNNFPSDLSRARKERSKKESRHYVWDEPYLWKYGANQIIRRCVDMSEVPSILDFCHAQACGGHFG</sequence>
<keyword evidence="2" id="KW-1185">Reference proteome</keyword>
<evidence type="ECO:0000313" key="2">
    <source>
        <dbReference type="Proteomes" id="UP001056120"/>
    </source>
</evidence>
<comment type="caution">
    <text evidence="1">The sequence shown here is derived from an EMBL/GenBank/DDBJ whole genome shotgun (WGS) entry which is preliminary data.</text>
</comment>
<name>A0ACB9GLI4_9ASTR</name>
<accession>A0ACB9GLI4</accession>
<organism evidence="1 2">
    <name type="scientific">Smallanthus sonchifolius</name>
    <dbReference type="NCBI Taxonomy" id="185202"/>
    <lineage>
        <taxon>Eukaryota</taxon>
        <taxon>Viridiplantae</taxon>
        <taxon>Streptophyta</taxon>
        <taxon>Embryophyta</taxon>
        <taxon>Tracheophyta</taxon>
        <taxon>Spermatophyta</taxon>
        <taxon>Magnoliopsida</taxon>
        <taxon>eudicotyledons</taxon>
        <taxon>Gunneridae</taxon>
        <taxon>Pentapetalae</taxon>
        <taxon>asterids</taxon>
        <taxon>campanulids</taxon>
        <taxon>Asterales</taxon>
        <taxon>Asteraceae</taxon>
        <taxon>Asteroideae</taxon>
        <taxon>Heliantheae alliance</taxon>
        <taxon>Millerieae</taxon>
        <taxon>Smallanthus</taxon>
    </lineage>
</organism>
<reference evidence="1 2" key="2">
    <citation type="journal article" date="2022" name="Mol. Ecol. Resour.">
        <title>The genomes of chicory, endive, great burdock and yacon provide insights into Asteraceae paleo-polyploidization history and plant inulin production.</title>
        <authorList>
            <person name="Fan W."/>
            <person name="Wang S."/>
            <person name="Wang H."/>
            <person name="Wang A."/>
            <person name="Jiang F."/>
            <person name="Liu H."/>
            <person name="Zhao H."/>
            <person name="Xu D."/>
            <person name="Zhang Y."/>
        </authorList>
    </citation>
    <scope>NUCLEOTIDE SEQUENCE [LARGE SCALE GENOMIC DNA]</scope>
    <source>
        <strain evidence="2">cv. Yunnan</strain>
        <tissue evidence="1">Leaves</tissue>
    </source>
</reference>
<proteinExistence type="predicted"/>
<dbReference type="EMBL" id="CM042031">
    <property type="protein sequence ID" value="KAI3783890.1"/>
    <property type="molecule type" value="Genomic_DNA"/>
</dbReference>
<protein>
    <submittedName>
        <fullName evidence="1">Uncharacterized protein</fullName>
    </submittedName>
</protein>
<gene>
    <name evidence="1" type="ORF">L1987_42979</name>
</gene>
<reference evidence="2" key="1">
    <citation type="journal article" date="2022" name="Mol. Ecol. Resour.">
        <title>The genomes of chicory, endive, great burdock and yacon provide insights into Asteraceae palaeo-polyploidization history and plant inulin production.</title>
        <authorList>
            <person name="Fan W."/>
            <person name="Wang S."/>
            <person name="Wang H."/>
            <person name="Wang A."/>
            <person name="Jiang F."/>
            <person name="Liu H."/>
            <person name="Zhao H."/>
            <person name="Xu D."/>
            <person name="Zhang Y."/>
        </authorList>
    </citation>
    <scope>NUCLEOTIDE SEQUENCE [LARGE SCALE GENOMIC DNA]</scope>
    <source>
        <strain evidence="2">cv. Yunnan</strain>
    </source>
</reference>
<evidence type="ECO:0000313" key="1">
    <source>
        <dbReference type="EMBL" id="KAI3783890.1"/>
    </source>
</evidence>